<dbReference type="InterPro" id="IPR036537">
    <property type="entry name" value="Adaptor_Cbl_N_dom_sf"/>
</dbReference>
<dbReference type="AlphaFoldDB" id="M2PC46"/>
<keyword evidence="2" id="KW-1185">Reference proteome</keyword>
<dbReference type="Gene3D" id="1.20.930.20">
    <property type="entry name" value="Adaptor protein Cbl, N-terminal domain"/>
    <property type="match status" value="1"/>
</dbReference>
<accession>M2PC46</accession>
<proteinExistence type="predicted"/>
<evidence type="ECO:0000313" key="2">
    <source>
        <dbReference type="Proteomes" id="UP000016930"/>
    </source>
</evidence>
<evidence type="ECO:0000313" key="1">
    <source>
        <dbReference type="EMBL" id="EMD33239.1"/>
    </source>
</evidence>
<dbReference type="GO" id="GO:0007166">
    <property type="term" value="P:cell surface receptor signaling pathway"/>
    <property type="evidence" value="ECO:0007669"/>
    <property type="project" value="InterPro"/>
</dbReference>
<dbReference type="HOGENOM" id="CLU_396370_0_0_1"/>
<dbReference type="EMBL" id="KB445807">
    <property type="protein sequence ID" value="EMD33239.1"/>
    <property type="molecule type" value="Genomic_DNA"/>
</dbReference>
<gene>
    <name evidence="1" type="ORF">CERSUDRAFT_76913</name>
</gene>
<organism evidence="1 2">
    <name type="scientific">Ceriporiopsis subvermispora (strain B)</name>
    <name type="common">White-rot fungus</name>
    <name type="synonym">Gelatoporia subvermispora</name>
    <dbReference type="NCBI Taxonomy" id="914234"/>
    <lineage>
        <taxon>Eukaryota</taxon>
        <taxon>Fungi</taxon>
        <taxon>Dikarya</taxon>
        <taxon>Basidiomycota</taxon>
        <taxon>Agaricomycotina</taxon>
        <taxon>Agaricomycetes</taxon>
        <taxon>Polyporales</taxon>
        <taxon>Gelatoporiaceae</taxon>
        <taxon>Gelatoporia</taxon>
    </lineage>
</organism>
<dbReference type="CDD" id="cd21037">
    <property type="entry name" value="MLKL_NTD"/>
    <property type="match status" value="1"/>
</dbReference>
<reference evidence="1 2" key="1">
    <citation type="journal article" date="2012" name="Proc. Natl. Acad. Sci. U.S.A.">
        <title>Comparative genomics of Ceriporiopsis subvermispora and Phanerochaete chrysosporium provide insight into selective ligninolysis.</title>
        <authorList>
            <person name="Fernandez-Fueyo E."/>
            <person name="Ruiz-Duenas F.J."/>
            <person name="Ferreira P."/>
            <person name="Floudas D."/>
            <person name="Hibbett D.S."/>
            <person name="Canessa P."/>
            <person name="Larrondo L.F."/>
            <person name="James T.Y."/>
            <person name="Seelenfreund D."/>
            <person name="Lobos S."/>
            <person name="Polanco R."/>
            <person name="Tello M."/>
            <person name="Honda Y."/>
            <person name="Watanabe T."/>
            <person name="Watanabe T."/>
            <person name="Ryu J.S."/>
            <person name="Kubicek C.P."/>
            <person name="Schmoll M."/>
            <person name="Gaskell J."/>
            <person name="Hammel K.E."/>
            <person name="St John F.J."/>
            <person name="Vanden Wymelenberg A."/>
            <person name="Sabat G."/>
            <person name="Splinter BonDurant S."/>
            <person name="Syed K."/>
            <person name="Yadav J.S."/>
            <person name="Doddapaneni H."/>
            <person name="Subramanian V."/>
            <person name="Lavin J.L."/>
            <person name="Oguiza J.A."/>
            <person name="Perez G."/>
            <person name="Pisabarro A.G."/>
            <person name="Ramirez L."/>
            <person name="Santoyo F."/>
            <person name="Master E."/>
            <person name="Coutinho P.M."/>
            <person name="Henrissat B."/>
            <person name="Lombard V."/>
            <person name="Magnuson J.K."/>
            <person name="Kuees U."/>
            <person name="Hori C."/>
            <person name="Igarashi K."/>
            <person name="Samejima M."/>
            <person name="Held B.W."/>
            <person name="Barry K.W."/>
            <person name="LaButti K.M."/>
            <person name="Lapidus A."/>
            <person name="Lindquist E.A."/>
            <person name="Lucas S.M."/>
            <person name="Riley R."/>
            <person name="Salamov A.A."/>
            <person name="Hoffmeister D."/>
            <person name="Schwenk D."/>
            <person name="Hadar Y."/>
            <person name="Yarden O."/>
            <person name="de Vries R.P."/>
            <person name="Wiebenga A."/>
            <person name="Stenlid J."/>
            <person name="Eastwood D."/>
            <person name="Grigoriev I.V."/>
            <person name="Berka R.M."/>
            <person name="Blanchette R.A."/>
            <person name="Kersten P."/>
            <person name="Martinez A.T."/>
            <person name="Vicuna R."/>
            <person name="Cullen D."/>
        </authorList>
    </citation>
    <scope>NUCLEOTIDE SEQUENCE [LARGE SCALE GENOMIC DNA]</scope>
    <source>
        <strain evidence="1 2">B</strain>
    </source>
</reference>
<protein>
    <submittedName>
        <fullName evidence="1">Uncharacterized protein</fullName>
    </submittedName>
</protein>
<dbReference type="Proteomes" id="UP000016930">
    <property type="component" value="Unassembled WGS sequence"/>
</dbReference>
<sequence>MPNGLLRDEGVEARARSMPKTCAESTATFASAKTVCRSNCLFAAPIMEHSSFTDYFTEITHVLGLEDSGPAWDRASFTVLTHPIHKAESTFAVNSASFTASIEALRTLKEKFTAAFVAPEFGLVFDSALVLVNAISETKVARESRLQVARKVTELIKHIEIWLTDSSIIIALDHGLTLASYLSGLSTIYEMVAFGCHVSYPDDQELIEEHIQYLAWSLHRLIEVQLLRTFPNLNYLTPLFHLNPMLTSPTISKKSAVATDVLGNAITALESLKDASNAVFAAPCLGAVFAGALELGSKVNDSDGNSNQLALCTKELVQYIEKQIAQNINGVDTDLILNLNQLSVLLEAIQTDVIKLKARKSVAKFFRASSIAGTLNEHTEALSSAWRSFDACCFLSIDRKLNEQCKIRENVTKIWFVINTFGNIALNCLSSIEYFDHGSSSPSRPVTVSFLMMGIQVDQCWCNGTIGLQWSGYYKATVQNERVVRTELQPTLTSACCKLNVVAICKHYPRTHHPRIAQVLGYSHPRLEEKYYVMETERISLQQYLSSITDVKAVLQIWLQALLDHADANNYVRETMSSRSGFDRIVPDVGPSSAPQNNCTYEYIGLTPFGRWSLNLEPHPSPWPNIASENSNMDQSDKSSVEWQFLPPLEAALFAYMKGYKLPRCLPFHAHRHCSLWRDDRGSVCFVRDNADRTS</sequence>
<dbReference type="InterPro" id="IPR059179">
    <property type="entry name" value="MLKL-like_MCAfunc"/>
</dbReference>
<name>M2PC46_CERS8</name>